<accession>A0AAF0YRS2</accession>
<name>A0AAF0YRS2_9CORY</name>
<keyword evidence="1" id="KW-0472">Membrane</keyword>
<proteinExistence type="predicted"/>
<evidence type="ECO:0000313" key="4">
    <source>
        <dbReference type="Proteomes" id="UP000234560"/>
    </source>
</evidence>
<sequence>MRTRTPLTLCLAASLTVGALPVAEAATPTTTGTAVQASGSTGVDTEKGSDLEAGIEWLSAIIGGVGVVAVVAALVKFFGELFFKQALQAFSRQ</sequence>
<feature type="transmembrane region" description="Helical" evidence="1">
    <location>
        <begin position="57"/>
        <end position="83"/>
    </location>
</feature>
<evidence type="ECO:0000256" key="1">
    <source>
        <dbReference type="SAM" id="Phobius"/>
    </source>
</evidence>
<organism evidence="3 4">
    <name type="scientific">Corynebacterium pyruviciproducens</name>
    <dbReference type="NCBI Taxonomy" id="598660"/>
    <lineage>
        <taxon>Bacteria</taxon>
        <taxon>Bacillati</taxon>
        <taxon>Actinomycetota</taxon>
        <taxon>Actinomycetes</taxon>
        <taxon>Mycobacteriales</taxon>
        <taxon>Corynebacteriaceae</taxon>
        <taxon>Corynebacterium</taxon>
    </lineage>
</organism>
<dbReference type="AlphaFoldDB" id="A0AAF0YRS2"/>
<dbReference type="Proteomes" id="UP000234560">
    <property type="component" value="Chromosome"/>
</dbReference>
<keyword evidence="2" id="KW-0732">Signal</keyword>
<feature type="chain" id="PRO_5042221291" description="DUF4235 domain-containing protein" evidence="2">
    <location>
        <begin position="26"/>
        <end position="93"/>
    </location>
</feature>
<dbReference type="KEGG" id="cpyr:CYJ47_13030"/>
<evidence type="ECO:0008006" key="5">
    <source>
        <dbReference type="Google" id="ProtNLM"/>
    </source>
</evidence>
<dbReference type="EMBL" id="CP136958">
    <property type="protein sequence ID" value="WOT02144.1"/>
    <property type="molecule type" value="Genomic_DNA"/>
</dbReference>
<dbReference type="RefSeq" id="WP_143485533.1">
    <property type="nucleotide sequence ID" value="NZ_CAMIHY010000076.1"/>
</dbReference>
<keyword evidence="1" id="KW-1133">Transmembrane helix</keyword>
<feature type="signal peptide" evidence="2">
    <location>
        <begin position="1"/>
        <end position="25"/>
    </location>
</feature>
<reference evidence="3" key="1">
    <citation type="submission" date="2017-12" db="EMBL/GenBank/DDBJ databases">
        <authorList>
            <person name="Thomas-White K."/>
            <person name="Wolfe A.J."/>
        </authorList>
    </citation>
    <scope>NUCLEOTIDE SEQUENCE</scope>
    <source>
        <strain evidence="3">UMB0763</strain>
    </source>
</reference>
<protein>
    <recommendedName>
        <fullName evidence="5">DUF4235 domain-containing protein</fullName>
    </recommendedName>
</protein>
<evidence type="ECO:0000313" key="3">
    <source>
        <dbReference type="EMBL" id="WOT02144.1"/>
    </source>
</evidence>
<evidence type="ECO:0000256" key="2">
    <source>
        <dbReference type="SAM" id="SignalP"/>
    </source>
</evidence>
<gene>
    <name evidence="3" type="ORF">CYJ47_13030</name>
</gene>
<reference evidence="3" key="2">
    <citation type="submission" date="2023-10" db="EMBL/GenBank/DDBJ databases">
        <authorList>
            <person name="Choi B."/>
        </authorList>
    </citation>
    <scope>NUCLEOTIDE SEQUENCE</scope>
    <source>
        <strain evidence="3">UMB0763</strain>
    </source>
</reference>
<keyword evidence="1" id="KW-0812">Transmembrane</keyword>